<organism evidence="2 3">
    <name type="scientific">Nannochloropsis gaditana</name>
    <dbReference type="NCBI Taxonomy" id="72520"/>
    <lineage>
        <taxon>Eukaryota</taxon>
        <taxon>Sar</taxon>
        <taxon>Stramenopiles</taxon>
        <taxon>Ochrophyta</taxon>
        <taxon>Eustigmatophyceae</taxon>
        <taxon>Eustigmatales</taxon>
        <taxon>Monodopsidaceae</taxon>
        <taxon>Nannochloropsis</taxon>
    </lineage>
</organism>
<evidence type="ECO:0000256" key="1">
    <source>
        <dbReference type="SAM" id="MobiDB-lite"/>
    </source>
</evidence>
<evidence type="ECO:0000313" key="2">
    <source>
        <dbReference type="EMBL" id="EWM27342.1"/>
    </source>
</evidence>
<sequence length="182" mass="20116">MDGSLGIKGTRSFNSKPPLASFSCQYSWKTARPSCRCLLRSPPCPMVVSGKGRYFDGHLRHHHGMTSLLTGQTAEPGIKKGEENNRGRGAAVDKRGIFGPRGVDKGFVSLALQYSWGISGTAQISRHAPHGRRSARSLFYRGQTTRGSRRERPGGRRTGLMVILITRTMTMTSTQRRPMGRR</sequence>
<dbReference type="AlphaFoldDB" id="W7TMP5"/>
<accession>W7TMP5</accession>
<keyword evidence="3" id="KW-1185">Reference proteome</keyword>
<reference evidence="2 3" key="1">
    <citation type="journal article" date="2014" name="Mol. Plant">
        <title>Chromosome Scale Genome Assembly and Transcriptome Profiling of Nannochloropsis gaditana in Nitrogen Depletion.</title>
        <authorList>
            <person name="Corteggiani Carpinelli E."/>
            <person name="Telatin A."/>
            <person name="Vitulo N."/>
            <person name="Forcato C."/>
            <person name="D'Angelo M."/>
            <person name="Schiavon R."/>
            <person name="Vezzi A."/>
            <person name="Giacometti G.M."/>
            <person name="Morosinotto T."/>
            <person name="Valle G."/>
        </authorList>
    </citation>
    <scope>NUCLEOTIDE SEQUENCE [LARGE SCALE GENOMIC DNA]</scope>
    <source>
        <strain evidence="2 3">B-31</strain>
    </source>
</reference>
<gene>
    <name evidence="2" type="ORF">Naga_100226g5</name>
</gene>
<name>W7TMP5_9STRA</name>
<proteinExistence type="predicted"/>
<evidence type="ECO:0000313" key="3">
    <source>
        <dbReference type="Proteomes" id="UP000019335"/>
    </source>
</evidence>
<protein>
    <submittedName>
        <fullName evidence="2">Uncharacterized protein</fullName>
    </submittedName>
</protein>
<feature type="region of interest" description="Disordered" evidence="1">
    <location>
        <begin position="124"/>
        <end position="157"/>
    </location>
</feature>
<dbReference type="Proteomes" id="UP000019335">
    <property type="component" value="Chromosome 7"/>
</dbReference>
<dbReference type="EMBL" id="AZIL01000492">
    <property type="protein sequence ID" value="EWM27342.1"/>
    <property type="molecule type" value="Genomic_DNA"/>
</dbReference>
<comment type="caution">
    <text evidence="2">The sequence shown here is derived from an EMBL/GenBank/DDBJ whole genome shotgun (WGS) entry which is preliminary data.</text>
</comment>